<reference evidence="8" key="1">
    <citation type="submission" date="2023-06" db="EMBL/GenBank/DDBJ databases">
        <title>Cytophagales bacterium Strain LB-30, isolated from soil.</title>
        <authorList>
            <person name="Liu B."/>
        </authorList>
    </citation>
    <scope>NUCLEOTIDE SEQUENCE</scope>
    <source>
        <strain evidence="8">LB-30</strain>
    </source>
</reference>
<evidence type="ECO:0000256" key="4">
    <source>
        <dbReference type="PROSITE-ProRule" id="PRU00433"/>
    </source>
</evidence>
<dbReference type="InterPro" id="IPR036909">
    <property type="entry name" value="Cyt_c-like_dom_sf"/>
</dbReference>
<dbReference type="PROSITE" id="PS51007">
    <property type="entry name" value="CYTC"/>
    <property type="match status" value="1"/>
</dbReference>
<keyword evidence="1 4" id="KW-0349">Heme</keyword>
<keyword evidence="6" id="KW-0812">Transmembrane</keyword>
<feature type="compositionally biased region" description="Basic and acidic residues" evidence="5">
    <location>
        <begin position="302"/>
        <end position="319"/>
    </location>
</feature>
<dbReference type="PANTHER" id="PTHR35008">
    <property type="entry name" value="BLL4482 PROTEIN-RELATED"/>
    <property type="match status" value="1"/>
</dbReference>
<dbReference type="Pfam" id="PF00034">
    <property type="entry name" value="Cytochrom_C"/>
    <property type="match status" value="1"/>
</dbReference>
<dbReference type="EMBL" id="JAUHJS010000002">
    <property type="protein sequence ID" value="MDN4164803.1"/>
    <property type="molecule type" value="Genomic_DNA"/>
</dbReference>
<keyword evidence="9" id="KW-1185">Reference proteome</keyword>
<evidence type="ECO:0000313" key="9">
    <source>
        <dbReference type="Proteomes" id="UP001168552"/>
    </source>
</evidence>
<gene>
    <name evidence="8" type="ORF">QWY31_04780</name>
</gene>
<keyword evidence="6" id="KW-0472">Membrane</keyword>
<dbReference type="RefSeq" id="WP_320003329.1">
    <property type="nucleotide sequence ID" value="NZ_JAUHJS010000002.1"/>
</dbReference>
<evidence type="ECO:0000256" key="5">
    <source>
        <dbReference type="SAM" id="MobiDB-lite"/>
    </source>
</evidence>
<dbReference type="Proteomes" id="UP001168552">
    <property type="component" value="Unassembled WGS sequence"/>
</dbReference>
<feature type="domain" description="Cytochrome c" evidence="7">
    <location>
        <begin position="210"/>
        <end position="300"/>
    </location>
</feature>
<keyword evidence="2 4" id="KW-0479">Metal-binding</keyword>
<evidence type="ECO:0000259" key="7">
    <source>
        <dbReference type="PROSITE" id="PS51007"/>
    </source>
</evidence>
<protein>
    <submittedName>
        <fullName evidence="8">C-type cytochrome</fullName>
    </submittedName>
</protein>
<evidence type="ECO:0000256" key="2">
    <source>
        <dbReference type="ARBA" id="ARBA00022723"/>
    </source>
</evidence>
<organism evidence="8 9">
    <name type="scientific">Shiella aurantiaca</name>
    <dbReference type="NCBI Taxonomy" id="3058365"/>
    <lineage>
        <taxon>Bacteria</taxon>
        <taxon>Pseudomonadati</taxon>
        <taxon>Bacteroidota</taxon>
        <taxon>Cytophagia</taxon>
        <taxon>Cytophagales</taxon>
        <taxon>Shiellaceae</taxon>
        <taxon>Shiella</taxon>
    </lineage>
</organism>
<dbReference type="PANTHER" id="PTHR35008:SF9">
    <property type="entry name" value="CYTOCHROME C DOMAIN-CONTAINING PROTEIN"/>
    <property type="match status" value="1"/>
</dbReference>
<feature type="region of interest" description="Disordered" evidence="5">
    <location>
        <begin position="302"/>
        <end position="346"/>
    </location>
</feature>
<accession>A0ABT8F2Y1</accession>
<comment type="caution">
    <text evidence="8">The sequence shown here is derived from an EMBL/GenBank/DDBJ whole genome shotgun (WGS) entry which is preliminary data.</text>
</comment>
<dbReference type="SUPFAM" id="SSF46626">
    <property type="entry name" value="Cytochrome c"/>
    <property type="match status" value="2"/>
</dbReference>
<dbReference type="Gene3D" id="1.10.760.10">
    <property type="entry name" value="Cytochrome c-like domain"/>
    <property type="match status" value="2"/>
</dbReference>
<keyword evidence="3 4" id="KW-0408">Iron</keyword>
<evidence type="ECO:0000256" key="6">
    <source>
        <dbReference type="SAM" id="Phobius"/>
    </source>
</evidence>
<keyword evidence="6" id="KW-1133">Transmembrane helix</keyword>
<evidence type="ECO:0000256" key="3">
    <source>
        <dbReference type="ARBA" id="ARBA00023004"/>
    </source>
</evidence>
<dbReference type="InterPro" id="IPR051459">
    <property type="entry name" value="Cytochrome_c-type_DH"/>
</dbReference>
<feature type="transmembrane region" description="Helical" evidence="6">
    <location>
        <begin position="12"/>
        <end position="37"/>
    </location>
</feature>
<evidence type="ECO:0000313" key="8">
    <source>
        <dbReference type="EMBL" id="MDN4164803.1"/>
    </source>
</evidence>
<name>A0ABT8F2Y1_9BACT</name>
<dbReference type="InterPro" id="IPR009056">
    <property type="entry name" value="Cyt_c-like_dom"/>
</dbReference>
<sequence>MNNKPSYLKEVNLMIQVLMGLVAMLLIVATLSLYPLITGKPITFFNPSAPAQPQVISLQVVSKVIPDLWQAPAIESVKDEALAKQIAYGQELIAHTAVYLGPEGSVAQLSNGLNCQNCHLNAGTKPFGNNYGSVASTYPKMRGRSGTMEDIPHRINDCFERSLNGKALDENSKELKAMVAYIEFLGANVPKGESAKGSGIWALELLDRAADPIKGQVVYKNQCKVCHGADGQGQWSAAKKEYTYPPLWGDNSYNDRAGLYRISRFAGYVKTSMPLGASYDNPILTDEEAWDVAAYVNSQARPSKDFPADWPDISKKPMDHPFGPFADEFSEEQHKYGPFKPMKKTK</sequence>
<evidence type="ECO:0000256" key="1">
    <source>
        <dbReference type="ARBA" id="ARBA00022617"/>
    </source>
</evidence>
<proteinExistence type="predicted"/>
<dbReference type="Pfam" id="PF21342">
    <property type="entry name" value="SoxA-TsdA_cyt-c"/>
    <property type="match status" value="1"/>
</dbReference>